<feature type="compositionally biased region" description="Polar residues" evidence="3">
    <location>
        <begin position="382"/>
        <end position="400"/>
    </location>
</feature>
<sequence length="545" mass="59097">MSSRHGSRTSSRISSSSSSRKKKTNDNRKTHSVYEFSISLSLVFLGITGERTVRNLRLSRALTIPETTSVYEACCRMAARRVDALLLTDSNALLSGILTDKDIATKVIAQEIDFMSTPVSKVMTKNPIYVLSDSLAVEALQKMVQGKFRHLPVVENGEVIALLDIAKCLYDAIARMERAAEKGKAIADAVEGVEKHWGSSFPGPNAFIETLRERMFKPNLSTILSENLKVVTVSPFDTVVMATKKMFEFRSSSAIVTVDNKPRGILTSKDILTRVIAQNILAESTLVEKVMTPNPECATIDTPIVDALHTMHDGKFLHLPVVDRDGVIVSIVDVLHIAQAAIATVGNATGVNNEGGNAMMQKFWDSAMALAPIDDDDETRSESSLKLASESGETGKSLAYPSTNLPNSFAFKIQDKKGRMHRFICDSRSLTDLVTAILQRLGGEIDRHNLPQILYEDEDQDKVIIASDNDLTAAVEHARSAGWKGLKLHLDYSGAINSQTGSKSSARGLEVGQVDAWASAYSAAAAGATLVAGLGVLAFLRRSGN</sequence>
<protein>
    <submittedName>
        <fullName evidence="7">Uncharacterized protein</fullName>
    </submittedName>
</protein>
<dbReference type="InterPro" id="IPR000644">
    <property type="entry name" value="CBS_dom"/>
</dbReference>
<comment type="caution">
    <text evidence="7">The sequence shown here is derived from an EMBL/GenBank/DDBJ whole genome shotgun (WGS) entry which is preliminary data.</text>
</comment>
<keyword evidence="2" id="KW-0129">CBS domain</keyword>
<dbReference type="InterPro" id="IPR051462">
    <property type="entry name" value="CBS_domain-containing"/>
</dbReference>
<dbReference type="Gene3D" id="3.10.580.10">
    <property type="entry name" value="CBS-domain"/>
    <property type="match status" value="2"/>
</dbReference>
<evidence type="ECO:0000259" key="6">
    <source>
        <dbReference type="PROSITE" id="PS51745"/>
    </source>
</evidence>
<reference evidence="7" key="1">
    <citation type="journal article" date="2023" name="bioRxiv">
        <title>Improved chromosome-level genome assembly for marigold (Tagetes erecta).</title>
        <authorList>
            <person name="Jiang F."/>
            <person name="Yuan L."/>
            <person name="Wang S."/>
            <person name="Wang H."/>
            <person name="Xu D."/>
            <person name="Wang A."/>
            <person name="Fan W."/>
        </authorList>
    </citation>
    <scope>NUCLEOTIDE SEQUENCE</scope>
    <source>
        <strain evidence="7">WSJ</strain>
        <tissue evidence="7">Leaf</tissue>
    </source>
</reference>
<dbReference type="AlphaFoldDB" id="A0AAD8LDL7"/>
<evidence type="ECO:0000256" key="4">
    <source>
        <dbReference type="SAM" id="Phobius"/>
    </source>
</evidence>
<evidence type="ECO:0000259" key="5">
    <source>
        <dbReference type="PROSITE" id="PS51371"/>
    </source>
</evidence>
<keyword evidence="4" id="KW-0812">Transmembrane</keyword>
<evidence type="ECO:0000256" key="3">
    <source>
        <dbReference type="SAM" id="MobiDB-lite"/>
    </source>
</evidence>
<keyword evidence="8" id="KW-1185">Reference proteome</keyword>
<feature type="domain" description="CBS" evidence="5">
    <location>
        <begin position="123"/>
        <end position="181"/>
    </location>
</feature>
<feature type="region of interest" description="Disordered" evidence="3">
    <location>
        <begin position="379"/>
        <end position="400"/>
    </location>
</feature>
<keyword evidence="4" id="KW-1133">Transmembrane helix</keyword>
<dbReference type="PROSITE" id="PS51745">
    <property type="entry name" value="PB1"/>
    <property type="match status" value="1"/>
</dbReference>
<dbReference type="EMBL" id="JAUHHV010000001">
    <property type="protein sequence ID" value="KAK1435730.1"/>
    <property type="molecule type" value="Genomic_DNA"/>
</dbReference>
<dbReference type="Proteomes" id="UP001229421">
    <property type="component" value="Unassembled WGS sequence"/>
</dbReference>
<feature type="domain" description="PB1" evidence="6">
    <location>
        <begin position="406"/>
        <end position="493"/>
    </location>
</feature>
<feature type="transmembrane region" description="Helical" evidence="4">
    <location>
        <begin position="520"/>
        <end position="540"/>
    </location>
</feature>
<dbReference type="SMART" id="SM00666">
    <property type="entry name" value="PB1"/>
    <property type="match status" value="1"/>
</dbReference>
<evidence type="ECO:0000313" key="8">
    <source>
        <dbReference type="Proteomes" id="UP001229421"/>
    </source>
</evidence>
<gene>
    <name evidence="7" type="ORF">QVD17_01497</name>
</gene>
<organism evidence="7 8">
    <name type="scientific">Tagetes erecta</name>
    <name type="common">African marigold</name>
    <dbReference type="NCBI Taxonomy" id="13708"/>
    <lineage>
        <taxon>Eukaryota</taxon>
        <taxon>Viridiplantae</taxon>
        <taxon>Streptophyta</taxon>
        <taxon>Embryophyta</taxon>
        <taxon>Tracheophyta</taxon>
        <taxon>Spermatophyta</taxon>
        <taxon>Magnoliopsida</taxon>
        <taxon>eudicotyledons</taxon>
        <taxon>Gunneridae</taxon>
        <taxon>Pentapetalae</taxon>
        <taxon>asterids</taxon>
        <taxon>campanulids</taxon>
        <taxon>Asterales</taxon>
        <taxon>Asteraceae</taxon>
        <taxon>Asteroideae</taxon>
        <taxon>Heliantheae alliance</taxon>
        <taxon>Tageteae</taxon>
        <taxon>Tagetes</taxon>
    </lineage>
</organism>
<dbReference type="InterPro" id="IPR046342">
    <property type="entry name" value="CBS_dom_sf"/>
</dbReference>
<dbReference type="CDD" id="cd17782">
    <property type="entry name" value="CBS_pair_MUG70_2"/>
    <property type="match status" value="1"/>
</dbReference>
<keyword evidence="4" id="KW-0472">Membrane</keyword>
<dbReference type="SUPFAM" id="SSF54277">
    <property type="entry name" value="CAD &amp; PB1 domains"/>
    <property type="match status" value="1"/>
</dbReference>
<evidence type="ECO:0000313" key="7">
    <source>
        <dbReference type="EMBL" id="KAK1435730.1"/>
    </source>
</evidence>
<dbReference type="PANTHER" id="PTHR48108:SF26">
    <property type="entry name" value="CBS DOMAIN-CONTAINING PROTEIN DDB_G0289609"/>
    <property type="match status" value="1"/>
</dbReference>
<evidence type="ECO:0000256" key="1">
    <source>
        <dbReference type="ARBA" id="ARBA00022737"/>
    </source>
</evidence>
<dbReference type="SUPFAM" id="SSF54631">
    <property type="entry name" value="CBS-domain pair"/>
    <property type="match status" value="2"/>
</dbReference>
<dbReference type="Gene3D" id="3.10.20.90">
    <property type="entry name" value="Phosphatidylinositol 3-kinase Catalytic Subunit, Chain A, domain 1"/>
    <property type="match status" value="1"/>
</dbReference>
<accession>A0AAD8LDL7</accession>
<dbReference type="PROSITE" id="PS51371">
    <property type="entry name" value="CBS"/>
    <property type="match status" value="4"/>
</dbReference>
<dbReference type="PANTHER" id="PTHR48108">
    <property type="entry name" value="CBS DOMAIN-CONTAINING PROTEIN CBSX2, CHLOROPLASTIC"/>
    <property type="match status" value="1"/>
</dbReference>
<dbReference type="Pfam" id="PF00564">
    <property type="entry name" value="PB1"/>
    <property type="match status" value="1"/>
</dbReference>
<feature type="domain" description="CBS" evidence="5">
    <location>
        <begin position="224"/>
        <end position="283"/>
    </location>
</feature>
<feature type="domain" description="CBS" evidence="5">
    <location>
        <begin position="57"/>
        <end position="114"/>
    </location>
</feature>
<dbReference type="Pfam" id="PF00571">
    <property type="entry name" value="CBS"/>
    <property type="match status" value="4"/>
</dbReference>
<feature type="region of interest" description="Disordered" evidence="3">
    <location>
        <begin position="1"/>
        <end position="28"/>
    </location>
</feature>
<name>A0AAD8LDL7_TARER</name>
<feature type="domain" description="CBS" evidence="5">
    <location>
        <begin position="291"/>
        <end position="349"/>
    </location>
</feature>
<proteinExistence type="predicted"/>
<feature type="compositionally biased region" description="Low complexity" evidence="3">
    <location>
        <begin position="1"/>
        <end position="18"/>
    </location>
</feature>
<dbReference type="CDD" id="cd06409">
    <property type="entry name" value="PB1_MUG70"/>
    <property type="match status" value="1"/>
</dbReference>
<dbReference type="SMART" id="SM00116">
    <property type="entry name" value="CBS"/>
    <property type="match status" value="4"/>
</dbReference>
<dbReference type="CDD" id="cd17781">
    <property type="entry name" value="CBS_pair_MUG70_1"/>
    <property type="match status" value="1"/>
</dbReference>
<keyword evidence="1" id="KW-0677">Repeat</keyword>
<evidence type="ECO:0000256" key="2">
    <source>
        <dbReference type="PROSITE-ProRule" id="PRU00703"/>
    </source>
</evidence>
<dbReference type="InterPro" id="IPR053793">
    <property type="entry name" value="PB1-like"/>
</dbReference>
<dbReference type="InterPro" id="IPR000270">
    <property type="entry name" value="PB1_dom"/>
</dbReference>